<evidence type="ECO:0000313" key="2">
    <source>
        <dbReference type="EMBL" id="AUN99200.1"/>
    </source>
</evidence>
<evidence type="ECO:0000313" key="3">
    <source>
        <dbReference type="Proteomes" id="UP000235584"/>
    </source>
</evidence>
<accession>A0A2K9NUL5</accession>
<protein>
    <submittedName>
        <fullName evidence="2">Isopropylmalate/homocitrate/citramalate synthase</fullName>
    </submittedName>
</protein>
<organism evidence="2 3">
    <name type="scientific">Bacteriovorax stolpii</name>
    <name type="common">Bdellovibrio stolpii</name>
    <dbReference type="NCBI Taxonomy" id="960"/>
    <lineage>
        <taxon>Bacteria</taxon>
        <taxon>Pseudomonadati</taxon>
        <taxon>Bdellovibrionota</taxon>
        <taxon>Bacteriovoracia</taxon>
        <taxon>Bacteriovoracales</taxon>
        <taxon>Bacteriovoracaceae</taxon>
        <taxon>Bacteriovorax</taxon>
    </lineage>
</organism>
<dbReference type="InterPro" id="IPR032710">
    <property type="entry name" value="NTF2-like_dom_sf"/>
</dbReference>
<dbReference type="Proteomes" id="UP000235584">
    <property type="component" value="Chromosome"/>
</dbReference>
<dbReference type="NCBIfam" id="TIGR02096">
    <property type="entry name" value="ketosteroid isomerase-related protein"/>
    <property type="match status" value="1"/>
</dbReference>
<dbReference type="Pfam" id="PF12680">
    <property type="entry name" value="SnoaL_2"/>
    <property type="match status" value="1"/>
</dbReference>
<dbReference type="AlphaFoldDB" id="A0A2K9NUL5"/>
<dbReference type="InterPro" id="IPR037401">
    <property type="entry name" value="SnoaL-like"/>
</dbReference>
<dbReference type="KEGG" id="bsto:C0V70_14025"/>
<keyword evidence="3" id="KW-1185">Reference proteome</keyword>
<sequence>MKDLIARYFEVFNKGDAAAMLALVDDNIEHDINQGKTQVGKAKFEAFLHHMNECYKEDLKDLTIMVSENGKNASAEFMVHGTYLKTDGSLPEARNQKYFIRAGSFFEVKNNKITRVTTYYNLPLWIEMVK</sequence>
<dbReference type="RefSeq" id="WP_102244491.1">
    <property type="nucleotide sequence ID" value="NZ_CP025704.1"/>
</dbReference>
<gene>
    <name evidence="2" type="ORF">C0V70_14025</name>
</gene>
<dbReference type="SUPFAM" id="SSF54427">
    <property type="entry name" value="NTF2-like"/>
    <property type="match status" value="1"/>
</dbReference>
<proteinExistence type="predicted"/>
<dbReference type="InterPro" id="IPR011721">
    <property type="entry name" value="CHP02096"/>
</dbReference>
<evidence type="ECO:0000259" key="1">
    <source>
        <dbReference type="Pfam" id="PF12680"/>
    </source>
</evidence>
<dbReference type="Gene3D" id="3.10.450.50">
    <property type="match status" value="1"/>
</dbReference>
<reference evidence="2 3" key="1">
    <citation type="submission" date="2018-01" db="EMBL/GenBank/DDBJ databases">
        <title>Complete genome sequence of Bacteriovorax stolpii DSM12778.</title>
        <authorList>
            <person name="Tang B."/>
            <person name="Chang J."/>
        </authorList>
    </citation>
    <scope>NUCLEOTIDE SEQUENCE [LARGE SCALE GENOMIC DNA]</scope>
    <source>
        <strain evidence="2 3">DSM 12778</strain>
    </source>
</reference>
<dbReference type="EMBL" id="CP025704">
    <property type="protein sequence ID" value="AUN99200.1"/>
    <property type="molecule type" value="Genomic_DNA"/>
</dbReference>
<name>A0A2K9NUL5_BACTC</name>
<feature type="domain" description="SnoaL-like" evidence="1">
    <location>
        <begin position="6"/>
        <end position="116"/>
    </location>
</feature>